<evidence type="ECO:0000313" key="3">
    <source>
        <dbReference type="EMBL" id="KAG2218884.1"/>
    </source>
</evidence>
<protein>
    <recommendedName>
        <fullName evidence="5">Galactose oxidase</fullName>
    </recommendedName>
</protein>
<gene>
    <name evidence="3" type="ORF">INT45_003951</name>
</gene>
<feature type="compositionally biased region" description="Basic and acidic residues" evidence="2">
    <location>
        <begin position="851"/>
        <end position="864"/>
    </location>
</feature>
<evidence type="ECO:0008006" key="5">
    <source>
        <dbReference type="Google" id="ProtNLM"/>
    </source>
</evidence>
<dbReference type="Gene3D" id="2.120.10.80">
    <property type="entry name" value="Kelch-type beta propeller"/>
    <property type="match status" value="1"/>
</dbReference>
<dbReference type="EMBL" id="JAEPRB010000206">
    <property type="protein sequence ID" value="KAG2218884.1"/>
    <property type="molecule type" value="Genomic_DNA"/>
</dbReference>
<evidence type="ECO:0000256" key="1">
    <source>
        <dbReference type="SAM" id="Coils"/>
    </source>
</evidence>
<feature type="coiled-coil region" evidence="1">
    <location>
        <begin position="732"/>
        <end position="759"/>
    </location>
</feature>
<keyword evidence="1" id="KW-0175">Coiled coil</keyword>
<dbReference type="Proteomes" id="UP000646827">
    <property type="component" value="Unassembled WGS sequence"/>
</dbReference>
<dbReference type="SUPFAM" id="SSF117281">
    <property type="entry name" value="Kelch motif"/>
    <property type="match status" value="1"/>
</dbReference>
<proteinExistence type="predicted"/>
<dbReference type="InterPro" id="IPR015915">
    <property type="entry name" value="Kelch-typ_b-propeller"/>
</dbReference>
<dbReference type="AlphaFoldDB" id="A0A8H7RXK3"/>
<organism evidence="3 4">
    <name type="scientific">Circinella minor</name>
    <dbReference type="NCBI Taxonomy" id="1195481"/>
    <lineage>
        <taxon>Eukaryota</taxon>
        <taxon>Fungi</taxon>
        <taxon>Fungi incertae sedis</taxon>
        <taxon>Mucoromycota</taxon>
        <taxon>Mucoromycotina</taxon>
        <taxon>Mucoromycetes</taxon>
        <taxon>Mucorales</taxon>
        <taxon>Lichtheimiaceae</taxon>
        <taxon>Circinella</taxon>
    </lineage>
</organism>
<evidence type="ECO:0000313" key="4">
    <source>
        <dbReference type="Proteomes" id="UP000646827"/>
    </source>
</evidence>
<evidence type="ECO:0000256" key="2">
    <source>
        <dbReference type="SAM" id="MobiDB-lite"/>
    </source>
</evidence>
<feature type="compositionally biased region" description="Polar residues" evidence="2">
    <location>
        <begin position="838"/>
        <end position="850"/>
    </location>
</feature>
<sequence length="864" mass="97994">MKVINNFIWWSFYFSFLSIYYDNKNGLAYAQQQPINIQQQNGVGETDFNPLVNPLLNPVRKYAATFFLPDRDDNTAYVWGGEGRHSTGAYRDIVPYFNSIQINVSSHVTFQNVTYNFVENSRDYKNFATAASAVVDPHNSNRVLFFGGFRESLFGTSEDGPLYVEQYDFSNSQWTSITPAVASSSSDTSTTGTITPPRNRAYLSAIATQGNIYIAGGIGTDSNRTVDTVNIWMYDSVNQVFSPAVQGNVSIGGGPYESIDGFVLSSYRRDIGYTEPRNVYQLVFTNRSSAGNTTGGGDTEWSWTTSNRDDSLQEYQGSRYGASVIVNTTSYTVWRMFVPTPGKHIVSYDQLYFDVRLCVRGLVAPNVSCTKADIRGCPNEEPIQFTNSRIYPNSTYKPSRLGTECWYSQGGGMLEYDDTLQFQLQYGIDDAAGDHSLQIEVYPQRSANPNIYLYYTPEQQNAYFLPNIVDPTPPDQQSIISWAMQDVQYDGPTLNRYTIDLTMQNRPIIAYQHETHRSLSSSPWNVFGFASSYDEDLKITTTFQTGSITPRINNTAGGVSYSTIVLWPSQMADITLQEQRVYPLVSVLGSVGGLLALLITINGFLYGTRPNSPWGAVHNFFGFKTSLQQNLYNKFGFMGRPIPLIHPVDPLLFDNNKKHFKDLIQKYHYFPGMVEQQNLETIHSSETKRSSTTAIHQPDYIEDIVTAKNMEPESSSSSTTNDNNVDPHQLELELVEARLESYAQSHRELQQRIQFLEVMLKSYYINDEVMKGLNSAYENEKVKKFIMDDDDYNDMTIDMDPFRLRNSIIRSRFAPDLQRPFYRHRQKENNDDNHRSKNNTSSGDTITASSNDDRSEDSPFIKDQ</sequence>
<feature type="region of interest" description="Disordered" evidence="2">
    <location>
        <begin position="819"/>
        <end position="864"/>
    </location>
</feature>
<accession>A0A8H7RXK3</accession>
<reference evidence="3 4" key="1">
    <citation type="submission" date="2020-12" db="EMBL/GenBank/DDBJ databases">
        <title>Metabolic potential, ecology and presence of endohyphal bacteria is reflected in genomic diversity of Mucoromycotina.</title>
        <authorList>
            <person name="Muszewska A."/>
            <person name="Okrasinska A."/>
            <person name="Steczkiewicz K."/>
            <person name="Drgas O."/>
            <person name="Orlowska M."/>
            <person name="Perlinska-Lenart U."/>
            <person name="Aleksandrzak-Piekarczyk T."/>
            <person name="Szatraj K."/>
            <person name="Zielenkiewicz U."/>
            <person name="Pilsyk S."/>
            <person name="Malc E."/>
            <person name="Mieczkowski P."/>
            <person name="Kruszewska J.S."/>
            <person name="Biernat P."/>
            <person name="Pawlowska J."/>
        </authorList>
    </citation>
    <scope>NUCLEOTIDE SEQUENCE [LARGE SCALE GENOMIC DNA]</scope>
    <source>
        <strain evidence="3 4">CBS 142.35</strain>
    </source>
</reference>
<keyword evidence="4" id="KW-1185">Reference proteome</keyword>
<dbReference type="OrthoDB" id="10380329at2759"/>
<comment type="caution">
    <text evidence="3">The sequence shown here is derived from an EMBL/GenBank/DDBJ whole genome shotgun (WGS) entry which is preliminary data.</text>
</comment>
<name>A0A8H7RXK3_9FUNG</name>